<dbReference type="Gene3D" id="3.20.10.10">
    <property type="entry name" value="D-amino Acid Aminotransferase, subunit A, domain 2"/>
    <property type="match status" value="1"/>
</dbReference>
<evidence type="ECO:0000256" key="5">
    <source>
        <dbReference type="ARBA" id="ARBA00009320"/>
    </source>
</evidence>
<gene>
    <name evidence="13" type="ORF">BCY91_09585</name>
</gene>
<name>A0A419S3C8_9SPHI</name>
<dbReference type="GO" id="GO:0004084">
    <property type="term" value="F:branched-chain-amino-acid transaminase activity"/>
    <property type="evidence" value="ECO:0007669"/>
    <property type="project" value="UniProtKB-EC"/>
</dbReference>
<dbReference type="InterPro" id="IPR001544">
    <property type="entry name" value="Aminotrans_IV"/>
</dbReference>
<evidence type="ECO:0000256" key="6">
    <source>
        <dbReference type="ARBA" id="ARBA00013053"/>
    </source>
</evidence>
<keyword evidence="7 12" id="KW-0663">Pyridoxal phosphate</keyword>
<keyword evidence="13" id="KW-0456">Lyase</keyword>
<comment type="catalytic activity">
    <reaction evidence="8">
        <text>L-valine + 2-oxoglutarate = 3-methyl-2-oxobutanoate + L-glutamate</text>
        <dbReference type="Rhea" id="RHEA:24813"/>
        <dbReference type="ChEBI" id="CHEBI:11851"/>
        <dbReference type="ChEBI" id="CHEBI:16810"/>
        <dbReference type="ChEBI" id="CHEBI:29985"/>
        <dbReference type="ChEBI" id="CHEBI:57762"/>
        <dbReference type="EC" id="2.6.1.42"/>
    </reaction>
</comment>
<evidence type="ECO:0000256" key="2">
    <source>
        <dbReference type="ARBA" id="ARBA00004824"/>
    </source>
</evidence>
<dbReference type="PROSITE" id="PS00770">
    <property type="entry name" value="AA_TRANSFER_CLASS_4"/>
    <property type="match status" value="1"/>
</dbReference>
<evidence type="ECO:0000256" key="1">
    <source>
        <dbReference type="ARBA" id="ARBA00001933"/>
    </source>
</evidence>
<evidence type="ECO:0000256" key="10">
    <source>
        <dbReference type="ARBA" id="ARBA00049229"/>
    </source>
</evidence>
<dbReference type="InterPro" id="IPR043132">
    <property type="entry name" value="BCAT-like_C"/>
</dbReference>
<dbReference type="CDD" id="cd00449">
    <property type="entry name" value="PLPDE_IV"/>
    <property type="match status" value="1"/>
</dbReference>
<evidence type="ECO:0000256" key="12">
    <source>
        <dbReference type="RuleBase" id="RU004516"/>
    </source>
</evidence>
<sequence>MQHNFINFNGEIAAGDDKLFTNNNRAFRYGDGLFETMRVSNGKLNFADLHADRLQQGMKTLKLEGYSNFDAYFLREKIDELLKRNKIAKNARARFNVYRNAEGLYTPTENKSAFTLELSELPSPRYELNPKGLIMDVYDDILKPINKLSNLKTCNALPYVMAGLYKQQARLDEAFILNQNSFLCESITANVFLVYRGQIYTPALSEGCIAGVMRSVVMDLAKENELNMIEAQINPEILEEVEEVFITNAAKGIQWVMGFNRKRYFNEVSRFLTDKLNKLV</sequence>
<accession>A0A419S3C8</accession>
<comment type="catalytic activity">
    <reaction evidence="9">
        <text>L-isoleucine + 2-oxoglutarate = (S)-3-methyl-2-oxopentanoate + L-glutamate</text>
        <dbReference type="Rhea" id="RHEA:24801"/>
        <dbReference type="ChEBI" id="CHEBI:16810"/>
        <dbReference type="ChEBI" id="CHEBI:29985"/>
        <dbReference type="ChEBI" id="CHEBI:35146"/>
        <dbReference type="ChEBI" id="CHEBI:58045"/>
        <dbReference type="EC" id="2.6.1.42"/>
    </reaction>
</comment>
<comment type="caution">
    <text evidence="13">The sequence shown here is derived from an EMBL/GenBank/DDBJ whole genome shotgun (WGS) entry which is preliminary data.</text>
</comment>
<reference evidence="13 14" key="1">
    <citation type="submission" date="2016-07" db="EMBL/GenBank/DDBJ databases">
        <title>Genome of Pelobium manganitolerans.</title>
        <authorList>
            <person name="Wu S."/>
            <person name="Wang G."/>
        </authorList>
    </citation>
    <scope>NUCLEOTIDE SEQUENCE [LARGE SCALE GENOMIC DNA]</scope>
    <source>
        <strain evidence="13 14">YS-25</strain>
    </source>
</reference>
<dbReference type="Pfam" id="PF01063">
    <property type="entry name" value="Aminotran_4"/>
    <property type="match status" value="1"/>
</dbReference>
<dbReference type="PANTHER" id="PTHR42743">
    <property type="entry name" value="AMINO-ACID AMINOTRANSFERASE"/>
    <property type="match status" value="1"/>
</dbReference>
<dbReference type="GO" id="GO:0046394">
    <property type="term" value="P:carboxylic acid biosynthetic process"/>
    <property type="evidence" value="ECO:0007669"/>
    <property type="project" value="UniProtKB-ARBA"/>
</dbReference>
<evidence type="ECO:0000256" key="7">
    <source>
        <dbReference type="ARBA" id="ARBA00022898"/>
    </source>
</evidence>
<dbReference type="Proteomes" id="UP000283433">
    <property type="component" value="Unassembled WGS sequence"/>
</dbReference>
<dbReference type="SUPFAM" id="SSF56752">
    <property type="entry name" value="D-aminoacid aminotransferase-like PLP-dependent enzymes"/>
    <property type="match status" value="1"/>
</dbReference>
<protein>
    <recommendedName>
        <fullName evidence="6">branched-chain-amino-acid transaminase</fullName>
        <ecNumber evidence="6">2.6.1.42</ecNumber>
    </recommendedName>
</protein>
<organism evidence="13 14">
    <name type="scientific">Pelobium manganitolerans</name>
    <dbReference type="NCBI Taxonomy" id="1842495"/>
    <lineage>
        <taxon>Bacteria</taxon>
        <taxon>Pseudomonadati</taxon>
        <taxon>Bacteroidota</taxon>
        <taxon>Sphingobacteriia</taxon>
        <taxon>Sphingobacteriales</taxon>
        <taxon>Sphingobacteriaceae</taxon>
        <taxon>Pelobium</taxon>
    </lineage>
</organism>
<evidence type="ECO:0000313" key="13">
    <source>
        <dbReference type="EMBL" id="RKD13802.1"/>
    </source>
</evidence>
<dbReference type="PANTHER" id="PTHR42743:SF11">
    <property type="entry name" value="AMINODEOXYCHORISMATE LYASE"/>
    <property type="match status" value="1"/>
</dbReference>
<evidence type="ECO:0000256" key="9">
    <source>
        <dbReference type="ARBA" id="ARBA00048798"/>
    </source>
</evidence>
<dbReference type="InterPro" id="IPR036038">
    <property type="entry name" value="Aminotransferase-like"/>
</dbReference>
<dbReference type="OrthoDB" id="9805628at2"/>
<comment type="pathway">
    <text evidence="4">Amino-acid biosynthesis; L-leucine biosynthesis; L-leucine from 3-methyl-2-oxobutanoate: step 4/4.</text>
</comment>
<evidence type="ECO:0000313" key="14">
    <source>
        <dbReference type="Proteomes" id="UP000283433"/>
    </source>
</evidence>
<dbReference type="InterPro" id="IPR043131">
    <property type="entry name" value="BCAT-like_N"/>
</dbReference>
<evidence type="ECO:0000256" key="4">
    <source>
        <dbReference type="ARBA" id="ARBA00005072"/>
    </source>
</evidence>
<evidence type="ECO:0000256" key="3">
    <source>
        <dbReference type="ARBA" id="ARBA00004931"/>
    </source>
</evidence>
<keyword evidence="14" id="KW-1185">Reference proteome</keyword>
<comment type="catalytic activity">
    <reaction evidence="10">
        <text>L-leucine + 2-oxoglutarate = 4-methyl-2-oxopentanoate + L-glutamate</text>
        <dbReference type="Rhea" id="RHEA:18321"/>
        <dbReference type="ChEBI" id="CHEBI:16810"/>
        <dbReference type="ChEBI" id="CHEBI:17865"/>
        <dbReference type="ChEBI" id="CHEBI:29985"/>
        <dbReference type="ChEBI" id="CHEBI:57427"/>
        <dbReference type="EC" id="2.6.1.42"/>
    </reaction>
</comment>
<evidence type="ECO:0000256" key="11">
    <source>
        <dbReference type="RuleBase" id="RU004106"/>
    </source>
</evidence>
<comment type="similarity">
    <text evidence="5 11">Belongs to the class-IV pyridoxal-phosphate-dependent aminotransferase family.</text>
</comment>
<dbReference type="EC" id="2.6.1.42" evidence="6"/>
<dbReference type="AlphaFoldDB" id="A0A419S3C8"/>
<dbReference type="InterPro" id="IPR050571">
    <property type="entry name" value="Class-IV_PLP-Dep_Aminotrnsfr"/>
</dbReference>
<proteinExistence type="inferred from homology"/>
<dbReference type="InterPro" id="IPR018300">
    <property type="entry name" value="Aminotrans_IV_CS"/>
</dbReference>
<dbReference type="EMBL" id="MBTA01000027">
    <property type="protein sequence ID" value="RKD13802.1"/>
    <property type="molecule type" value="Genomic_DNA"/>
</dbReference>
<comment type="cofactor">
    <cofactor evidence="1 12">
        <name>pyridoxal 5'-phosphate</name>
        <dbReference type="ChEBI" id="CHEBI:597326"/>
    </cofactor>
</comment>
<dbReference type="GO" id="GO:0016829">
    <property type="term" value="F:lyase activity"/>
    <property type="evidence" value="ECO:0007669"/>
    <property type="project" value="UniProtKB-KW"/>
</dbReference>
<evidence type="ECO:0000256" key="8">
    <source>
        <dbReference type="ARBA" id="ARBA00048212"/>
    </source>
</evidence>
<comment type="pathway">
    <text evidence="2">Amino-acid biosynthesis; L-isoleucine biosynthesis; L-isoleucine from 2-oxobutanoate: step 4/4.</text>
</comment>
<dbReference type="Gene3D" id="3.30.470.10">
    <property type="match status" value="1"/>
</dbReference>
<comment type="pathway">
    <text evidence="3">Amino-acid biosynthesis; L-valine biosynthesis; L-valine from pyruvate: step 4/4.</text>
</comment>